<dbReference type="InterPro" id="IPR001283">
    <property type="entry name" value="CRISP-related"/>
</dbReference>
<feature type="region of interest" description="Disordered" evidence="3">
    <location>
        <begin position="64"/>
        <end position="88"/>
    </location>
</feature>
<sequence length="496" mass="54940">MGVGGSTNRDDRYRSPSPNSYAYREYDRPPGRQQEVSYNTSRTVSEHSVGPRIVVHGVPYIDRPSQYEVRQRTSARTQTQSKHKQTPAMHTLTDASMCPQEVGATSTTPPALRPPQPTHARTGALMCPQDFGTSTRLPPMPVQSTPKAAPQLTRPPQSMQQTFTATSQSIPLELLPTTTAQQAPPPTRNPIETCNCKACRERDETLAAYAAGPAAAATRTYVAPNECSTSVAAPKHTSCTTTDPSCTSNSRVPPRSNSTAFSALPQSTRIECDASGSCRRVLNDTRTLDITAIERPETNYSHMHRDSFYADKTNRMNESSLAPLQQAQASQPERQTYYDERATTSCGAPSDPQPDFHHECLETHNRLRARHRNCPPLTLSNELSKYAQQWAKHLAATGRLEHRQVHTYGENLYTARGMEVTAAKVVQSWYDEIRYYDFSKGSYKPGTGHFTQIVWRESRQLGVGIATKGDTTYVVCNYNPPGNILGSFDSMVPPLK</sequence>
<evidence type="ECO:0000256" key="1">
    <source>
        <dbReference type="ARBA" id="ARBA00004613"/>
    </source>
</evidence>
<reference evidence="5" key="1">
    <citation type="submission" date="2013-07" db="EMBL/GenBank/DDBJ databases">
        <authorList>
            <person name="Geib S."/>
        </authorList>
    </citation>
    <scope>NUCLEOTIDE SEQUENCE</scope>
</reference>
<keyword evidence="2" id="KW-0964">Secreted</keyword>
<evidence type="ECO:0000256" key="2">
    <source>
        <dbReference type="ARBA" id="ARBA00022525"/>
    </source>
</evidence>
<dbReference type="PRINTS" id="PR00838">
    <property type="entry name" value="V5ALLERGEN"/>
</dbReference>
<dbReference type="PROSITE" id="PS01009">
    <property type="entry name" value="CRISP_1"/>
    <property type="match status" value="1"/>
</dbReference>
<dbReference type="FunFam" id="3.40.33.10:FF:000010">
    <property type="entry name" value="Predicted protein"/>
    <property type="match status" value="1"/>
</dbReference>
<gene>
    <name evidence="5" type="primary">PRY3</name>
</gene>
<dbReference type="Pfam" id="PF00188">
    <property type="entry name" value="CAP"/>
    <property type="match status" value="1"/>
</dbReference>
<proteinExistence type="evidence at transcript level"/>
<name>W8BF14_CERCA</name>
<dbReference type="InterPro" id="IPR014044">
    <property type="entry name" value="CAP_dom"/>
</dbReference>
<evidence type="ECO:0000259" key="4">
    <source>
        <dbReference type="SMART" id="SM00198"/>
    </source>
</evidence>
<dbReference type="OrthoDB" id="337038at2759"/>
<protein>
    <submittedName>
        <fullName evidence="5">Cell wall protein PRY3</fullName>
    </submittedName>
</protein>
<dbReference type="Gene3D" id="3.40.33.10">
    <property type="entry name" value="CAP"/>
    <property type="match status" value="1"/>
</dbReference>
<feature type="compositionally biased region" description="Low complexity" evidence="3">
    <location>
        <begin position="320"/>
        <end position="332"/>
    </location>
</feature>
<reference evidence="5" key="2">
    <citation type="journal article" date="2014" name="BMC Genomics">
        <title>A genomic perspective to assessing quality of mass-reared SIT flies used in Mediterranean fruit fly (Ceratitis capitata) eradication in California.</title>
        <authorList>
            <person name="Calla B."/>
            <person name="Hall B."/>
            <person name="Hou S."/>
            <person name="Geib S.M."/>
        </authorList>
    </citation>
    <scope>NUCLEOTIDE SEQUENCE</scope>
</reference>
<dbReference type="AlphaFoldDB" id="W8BF14"/>
<feature type="region of interest" description="Disordered" evidence="3">
    <location>
        <begin position="1"/>
        <end position="48"/>
    </location>
</feature>
<dbReference type="PANTHER" id="PTHR10334">
    <property type="entry name" value="CYSTEINE-RICH SECRETORY PROTEIN-RELATED"/>
    <property type="match status" value="1"/>
</dbReference>
<dbReference type="EMBL" id="GAMC01014714">
    <property type="protein sequence ID" value="JAB91841.1"/>
    <property type="molecule type" value="mRNA"/>
</dbReference>
<dbReference type="GO" id="GO:0005576">
    <property type="term" value="C:extracellular region"/>
    <property type="evidence" value="ECO:0007669"/>
    <property type="project" value="UniProtKB-SubCell"/>
</dbReference>
<feature type="domain" description="SCP" evidence="4">
    <location>
        <begin position="355"/>
        <end position="486"/>
    </location>
</feature>
<organism evidence="5">
    <name type="scientific">Ceratitis capitata</name>
    <name type="common">Mediterranean fruit fly</name>
    <name type="synonym">Tephritis capitata</name>
    <dbReference type="NCBI Taxonomy" id="7213"/>
    <lineage>
        <taxon>Eukaryota</taxon>
        <taxon>Metazoa</taxon>
        <taxon>Ecdysozoa</taxon>
        <taxon>Arthropoda</taxon>
        <taxon>Hexapoda</taxon>
        <taxon>Insecta</taxon>
        <taxon>Pterygota</taxon>
        <taxon>Neoptera</taxon>
        <taxon>Endopterygota</taxon>
        <taxon>Diptera</taxon>
        <taxon>Brachycera</taxon>
        <taxon>Muscomorpha</taxon>
        <taxon>Tephritoidea</taxon>
        <taxon>Tephritidae</taxon>
        <taxon>Ceratitis</taxon>
        <taxon>Ceratitis</taxon>
    </lineage>
</organism>
<feature type="compositionally biased region" description="Polar residues" evidence="3">
    <location>
        <begin position="34"/>
        <end position="43"/>
    </location>
</feature>
<feature type="region of interest" description="Disordered" evidence="3">
    <location>
        <begin position="320"/>
        <end position="354"/>
    </location>
</feature>
<evidence type="ECO:0000313" key="5">
    <source>
        <dbReference type="EMBL" id="JAB91841.1"/>
    </source>
</evidence>
<dbReference type="InterPro" id="IPR018244">
    <property type="entry name" value="Allrgn_V5/Tpx1_CS"/>
</dbReference>
<evidence type="ECO:0000256" key="3">
    <source>
        <dbReference type="SAM" id="MobiDB-lite"/>
    </source>
</evidence>
<dbReference type="SUPFAM" id="SSF55797">
    <property type="entry name" value="PR-1-like"/>
    <property type="match status" value="1"/>
</dbReference>
<feature type="compositionally biased region" description="Low complexity" evidence="3">
    <location>
        <begin position="237"/>
        <end position="250"/>
    </location>
</feature>
<dbReference type="PROSITE" id="PS01010">
    <property type="entry name" value="CRISP_2"/>
    <property type="match status" value="1"/>
</dbReference>
<dbReference type="PRINTS" id="PR00837">
    <property type="entry name" value="V5TPXLIKE"/>
</dbReference>
<dbReference type="InterPro" id="IPR002413">
    <property type="entry name" value="V5_allergen-like"/>
</dbReference>
<dbReference type="InterPro" id="IPR035940">
    <property type="entry name" value="CAP_sf"/>
</dbReference>
<dbReference type="InterPro" id="IPR034113">
    <property type="entry name" value="SCP_GAPR1-like"/>
</dbReference>
<feature type="region of interest" description="Disordered" evidence="3">
    <location>
        <begin position="234"/>
        <end position="260"/>
    </location>
</feature>
<accession>W8BF14</accession>
<dbReference type="SMART" id="SM00198">
    <property type="entry name" value="SCP"/>
    <property type="match status" value="1"/>
</dbReference>
<dbReference type="CDD" id="cd05382">
    <property type="entry name" value="CAP_GAPR1-like"/>
    <property type="match status" value="1"/>
</dbReference>
<comment type="subcellular location">
    <subcellularLocation>
        <location evidence="1">Secreted</location>
    </subcellularLocation>
</comment>